<dbReference type="InterPro" id="IPR024422">
    <property type="entry name" value="Protein_unknown_function_OB"/>
</dbReference>
<feature type="chain" id="PRO_5046033174" description="tRNA_anti-like" evidence="1">
    <location>
        <begin position="19"/>
        <end position="144"/>
    </location>
</feature>
<evidence type="ECO:0000313" key="2">
    <source>
        <dbReference type="EMBL" id="MBZ0059493.1"/>
    </source>
</evidence>
<keyword evidence="1" id="KW-0732">Signal</keyword>
<accession>A0ABS7S2E5</accession>
<protein>
    <recommendedName>
        <fullName evidence="4">tRNA_anti-like</fullName>
    </recommendedName>
</protein>
<name>A0ABS7S2E5_9ENTR</name>
<gene>
    <name evidence="2" type="ORF">ITX56_17130</name>
</gene>
<comment type="caution">
    <text evidence="2">The sequence shown here is derived from an EMBL/GenBank/DDBJ whole genome shotgun (WGS) entry which is preliminary data.</text>
</comment>
<dbReference type="EMBL" id="JADMNK010000010">
    <property type="protein sequence ID" value="MBZ0059493.1"/>
    <property type="molecule type" value="Genomic_DNA"/>
</dbReference>
<organism evidence="2 3">
    <name type="scientific">Leclercia barmai</name>
    <dbReference type="NCBI Taxonomy" id="2785629"/>
    <lineage>
        <taxon>Bacteria</taxon>
        <taxon>Pseudomonadati</taxon>
        <taxon>Pseudomonadota</taxon>
        <taxon>Gammaproteobacteria</taxon>
        <taxon>Enterobacterales</taxon>
        <taxon>Enterobacteriaceae</taxon>
        <taxon>Leclercia</taxon>
    </lineage>
</organism>
<evidence type="ECO:0008006" key="4">
    <source>
        <dbReference type="Google" id="ProtNLM"/>
    </source>
</evidence>
<dbReference type="RefSeq" id="WP_223075174.1">
    <property type="nucleotide sequence ID" value="NZ_JADMNK010000010.1"/>
</dbReference>
<dbReference type="Pfam" id="PF12869">
    <property type="entry name" value="tRNA_anti-like"/>
    <property type="match status" value="1"/>
</dbReference>
<evidence type="ECO:0000256" key="1">
    <source>
        <dbReference type="SAM" id="SignalP"/>
    </source>
</evidence>
<sequence length="144" mass="15781">MKKLFWVVLAAFAIYHVANNNTTTASATSSDTSTEQAAPVQQTISIDAAEFSKKMDDNEVAAMAEVEGRKVFVHGTIKRFNLDIADEPVIELSDGQRYSFEGVMVEMVDKATVAKLHKGQRVTLSGDQPTEIMGSLYLHNGQVE</sequence>
<reference evidence="2 3" key="1">
    <citation type="submission" date="2020-11" db="EMBL/GenBank/DDBJ databases">
        <title>Draft Genome of Enterobacter sp. strain EMC7.</title>
        <authorList>
            <person name="Barman P."/>
            <person name="Sinha S."/>
            <person name="Sen S."/>
            <person name="Chakraborty R."/>
        </authorList>
    </citation>
    <scope>NUCLEOTIDE SEQUENCE [LARGE SCALE GENOMIC DNA]</scope>
    <source>
        <strain evidence="2 3">EMC7</strain>
    </source>
</reference>
<dbReference type="Proteomes" id="UP000706580">
    <property type="component" value="Unassembled WGS sequence"/>
</dbReference>
<evidence type="ECO:0000313" key="3">
    <source>
        <dbReference type="Proteomes" id="UP000706580"/>
    </source>
</evidence>
<feature type="signal peptide" evidence="1">
    <location>
        <begin position="1"/>
        <end position="18"/>
    </location>
</feature>
<proteinExistence type="predicted"/>
<keyword evidence="3" id="KW-1185">Reference proteome</keyword>